<dbReference type="Gene3D" id="1.10.420.10">
    <property type="entry name" value="Peroxidase, domain 2"/>
    <property type="match status" value="1"/>
</dbReference>
<dbReference type="GO" id="GO:0004601">
    <property type="term" value="F:peroxidase activity"/>
    <property type="evidence" value="ECO:0007669"/>
    <property type="project" value="UniProtKB-KW"/>
</dbReference>
<dbReference type="Pfam" id="PF00141">
    <property type="entry name" value="peroxidase"/>
    <property type="match status" value="2"/>
</dbReference>
<organism evidence="7 8">
    <name type="scientific">Gonapodya prolifera (strain JEL478)</name>
    <name type="common">Monoblepharis prolifera</name>
    <dbReference type="NCBI Taxonomy" id="1344416"/>
    <lineage>
        <taxon>Eukaryota</taxon>
        <taxon>Fungi</taxon>
        <taxon>Fungi incertae sedis</taxon>
        <taxon>Chytridiomycota</taxon>
        <taxon>Chytridiomycota incertae sedis</taxon>
        <taxon>Monoblepharidomycetes</taxon>
        <taxon>Monoblepharidales</taxon>
        <taxon>Gonapodyaceae</taxon>
        <taxon>Gonapodya</taxon>
    </lineage>
</organism>
<dbReference type="PANTHER" id="PTHR31356">
    <property type="entry name" value="THYLAKOID LUMENAL 29 KDA PROTEIN, CHLOROPLASTIC-RELATED"/>
    <property type="match status" value="1"/>
</dbReference>
<keyword evidence="5" id="KW-0732">Signal</keyword>
<reference evidence="7 8" key="1">
    <citation type="journal article" date="2015" name="Genome Biol. Evol.">
        <title>Phylogenomic analyses indicate that early fungi evolved digesting cell walls of algal ancestors of land plants.</title>
        <authorList>
            <person name="Chang Y."/>
            <person name="Wang S."/>
            <person name="Sekimoto S."/>
            <person name="Aerts A.L."/>
            <person name="Choi C."/>
            <person name="Clum A."/>
            <person name="LaButti K.M."/>
            <person name="Lindquist E.A."/>
            <person name="Yee Ngan C."/>
            <person name="Ohm R.A."/>
            <person name="Salamov A.A."/>
            <person name="Grigoriev I.V."/>
            <person name="Spatafora J.W."/>
            <person name="Berbee M.L."/>
        </authorList>
    </citation>
    <scope>NUCLEOTIDE SEQUENCE [LARGE SCALE GENOMIC DNA]</scope>
    <source>
        <strain evidence="7 8">JEL478</strain>
    </source>
</reference>
<evidence type="ECO:0000259" key="6">
    <source>
        <dbReference type="PROSITE" id="PS50873"/>
    </source>
</evidence>
<dbReference type="Gene3D" id="1.10.520.10">
    <property type="match status" value="2"/>
</dbReference>
<dbReference type="GO" id="GO:0042744">
    <property type="term" value="P:hydrogen peroxide catabolic process"/>
    <property type="evidence" value="ECO:0007669"/>
    <property type="project" value="TreeGrafter"/>
</dbReference>
<keyword evidence="2" id="KW-0408">Iron</keyword>
<keyword evidence="8" id="KW-1185">Reference proteome</keyword>
<dbReference type="STRING" id="1344416.A0A139A3R9"/>
<dbReference type="AlphaFoldDB" id="A0A139A3R9"/>
<dbReference type="PRINTS" id="PR00458">
    <property type="entry name" value="PEROXIDASE"/>
</dbReference>
<dbReference type="InterPro" id="IPR002016">
    <property type="entry name" value="Haem_peroxidase"/>
</dbReference>
<evidence type="ECO:0000313" key="7">
    <source>
        <dbReference type="EMBL" id="KXS11442.1"/>
    </source>
</evidence>
<dbReference type="OrthoDB" id="2114378at2759"/>
<evidence type="ECO:0000256" key="4">
    <source>
        <dbReference type="RuleBase" id="RU004241"/>
    </source>
</evidence>
<dbReference type="GO" id="GO:0034599">
    <property type="term" value="P:cellular response to oxidative stress"/>
    <property type="evidence" value="ECO:0007669"/>
    <property type="project" value="InterPro"/>
</dbReference>
<dbReference type="GO" id="GO:0020037">
    <property type="term" value="F:heme binding"/>
    <property type="evidence" value="ECO:0007669"/>
    <property type="project" value="UniProtKB-UniRule"/>
</dbReference>
<dbReference type="EMBL" id="KQ965802">
    <property type="protein sequence ID" value="KXS11442.1"/>
    <property type="molecule type" value="Genomic_DNA"/>
</dbReference>
<evidence type="ECO:0000313" key="8">
    <source>
        <dbReference type="Proteomes" id="UP000070544"/>
    </source>
</evidence>
<evidence type="ECO:0000256" key="3">
    <source>
        <dbReference type="ARBA" id="ARBA00023002"/>
    </source>
</evidence>
<feature type="domain" description="Plant heme peroxidase family profile" evidence="6">
    <location>
        <begin position="674"/>
        <end position="749"/>
    </location>
</feature>
<accession>A0A139A3R9</accession>
<feature type="chain" id="PRO_5007230257" description="Peroxidase" evidence="5">
    <location>
        <begin position="30"/>
        <end position="812"/>
    </location>
</feature>
<proteinExistence type="inferred from homology"/>
<dbReference type="PANTHER" id="PTHR31356:SF53">
    <property type="entry name" value="HEME PEROXIDASE"/>
    <property type="match status" value="1"/>
</dbReference>
<dbReference type="GO" id="GO:0000302">
    <property type="term" value="P:response to reactive oxygen species"/>
    <property type="evidence" value="ECO:0007669"/>
    <property type="project" value="TreeGrafter"/>
</dbReference>
<dbReference type="PROSITE" id="PS50873">
    <property type="entry name" value="PEROXIDASE_4"/>
    <property type="match status" value="2"/>
</dbReference>
<dbReference type="InterPro" id="IPR044831">
    <property type="entry name" value="Ccp1-like"/>
</dbReference>
<dbReference type="GO" id="GO:0046872">
    <property type="term" value="F:metal ion binding"/>
    <property type="evidence" value="ECO:0007669"/>
    <property type="project" value="UniProtKB-UniRule"/>
</dbReference>
<dbReference type="SUPFAM" id="SSF48113">
    <property type="entry name" value="Heme-dependent peroxidases"/>
    <property type="match status" value="2"/>
</dbReference>
<keyword evidence="2" id="KW-0479">Metal-binding</keyword>
<keyword evidence="2" id="KW-0349">Heme</keyword>
<protein>
    <recommendedName>
        <fullName evidence="5">Peroxidase</fullName>
        <ecNumber evidence="5">1.11.1.-</ecNumber>
    </recommendedName>
</protein>
<keyword evidence="3 5" id="KW-0560">Oxidoreductase</keyword>
<feature type="domain" description="Plant heme peroxidase family profile" evidence="6">
    <location>
        <begin position="132"/>
        <end position="319"/>
    </location>
</feature>
<feature type="signal peptide" evidence="5">
    <location>
        <begin position="1"/>
        <end position="29"/>
    </location>
</feature>
<gene>
    <name evidence="7" type="ORF">M427DRAFT_72910</name>
</gene>
<evidence type="ECO:0000256" key="1">
    <source>
        <dbReference type="ARBA" id="ARBA00022559"/>
    </source>
</evidence>
<dbReference type="Proteomes" id="UP000070544">
    <property type="component" value="Unassembled WGS sequence"/>
</dbReference>
<name>A0A139A3R9_GONPJ</name>
<evidence type="ECO:0000256" key="2">
    <source>
        <dbReference type="ARBA" id="ARBA00022617"/>
    </source>
</evidence>
<dbReference type="InterPro" id="IPR010255">
    <property type="entry name" value="Haem_peroxidase_sf"/>
</dbReference>
<keyword evidence="1 5" id="KW-0575">Peroxidase</keyword>
<comment type="similarity">
    <text evidence="4">Belongs to the peroxidase family.</text>
</comment>
<evidence type="ECO:0000256" key="5">
    <source>
        <dbReference type="RuleBase" id="RU363051"/>
    </source>
</evidence>
<dbReference type="EC" id="1.11.1.-" evidence="5"/>
<sequence length="812" mass="85412">MRVFRPSWTAASLAIAVSSITTTLAPVLAAGPIWPSPHDAIETHFYQMTGLFRTGIIDGVSPCAFSSSGNGRVAAAEWVRTAFHDMATHDVQAGTGGLDGSLLFEMERGENGGDAFNATFKFFRNFYSYKSSLADVIALGFVTSIGSCGGGSLPLRVGRVDATVAGPEGVPKPDDPLDVMTQKFARAGFTEPAHFITLVACGHTLGGVHGEDFPTLVPPSAGIPNNFSHFDTTAAVFDSRVVTEYVNGTTSSPLVVGPDPSLRSDLRLFSSDKNATVTSLGALSAEDFKAKCAAVFSKMLDTVPAGVQLSEPLQPYELRPIKPLFGVFNSTHLAFSTNLRIRQKGRGTIAAVTARFAGLNGTCPSIESGGCEVEATPQRFAGGVGTGGSPMEVFEYWTASVTYSANISITSFLTTLTFADNTTEVLNNGGLGYPISDAVIVDNTLSCIKPVNASNTSGEWLVTVFASVRKSLVCERRVILKGISAVPVLGLPIPRLDTVIHYMTPVDLATPASATANAAGYKLFTGNFTVLGDGLANSHFESSDRARICALSTIASLAIVAASIFPSPVLATGPVWPSPHDAIETHFYQMTGSFRTGIIDGVSPCSFSSVGQGRIAAAEWDRTAFHDMVTHDAQAGTGGLDGSLLFEMNRRENAGPFFNATFNFFRNFYSYKSSLTGIIALCFVTATGSCGGPALPLRVGRFDATATDRTGGVPLPSDPEDVTTQKFARAGFTNPAEFITLVACGHTLGGVPGFPTLVPPSAGIPNNFAHFDTTAAVFDSRVVTEYVNGTTASPLVVGPDPTFEIRPSPVLV</sequence>